<dbReference type="RefSeq" id="WP_344123645.1">
    <property type="nucleotide sequence ID" value="NZ_BAAABW010000038.1"/>
</dbReference>
<comment type="caution">
    <text evidence="2">The sequence shown here is derived from an EMBL/GenBank/DDBJ whole genome shotgun (WGS) entry which is preliminary data.</text>
</comment>
<dbReference type="SUPFAM" id="SSF54427">
    <property type="entry name" value="NTF2-like"/>
    <property type="match status" value="1"/>
</dbReference>
<feature type="domain" description="SnoaL-like" evidence="1">
    <location>
        <begin position="14"/>
        <end position="132"/>
    </location>
</feature>
<dbReference type="InterPro" id="IPR037401">
    <property type="entry name" value="SnoaL-like"/>
</dbReference>
<dbReference type="Proteomes" id="UP001500063">
    <property type="component" value="Unassembled WGS sequence"/>
</dbReference>
<organism evidence="2 3">
    <name type="scientific">Streptomyces blastmyceticus</name>
    <dbReference type="NCBI Taxonomy" id="68180"/>
    <lineage>
        <taxon>Bacteria</taxon>
        <taxon>Bacillati</taxon>
        <taxon>Actinomycetota</taxon>
        <taxon>Actinomycetes</taxon>
        <taxon>Kitasatosporales</taxon>
        <taxon>Streptomycetaceae</taxon>
        <taxon>Streptomyces</taxon>
    </lineage>
</organism>
<accession>A0ABP3HSZ8</accession>
<dbReference type="InterPro" id="IPR032710">
    <property type="entry name" value="NTF2-like_dom_sf"/>
</dbReference>
<evidence type="ECO:0000313" key="3">
    <source>
        <dbReference type="Proteomes" id="UP001500063"/>
    </source>
</evidence>
<dbReference type="EMBL" id="BAAABW010000038">
    <property type="protein sequence ID" value="GAA0377601.1"/>
    <property type="molecule type" value="Genomic_DNA"/>
</dbReference>
<dbReference type="Gene3D" id="3.10.450.50">
    <property type="match status" value="1"/>
</dbReference>
<sequence length="150" mass="16007">MTDEARAKWLILEHCRKINTGDVDGLLKLYAQDCTFEDPVGNGAQHGLEALARRAAAAVFSGAYEDAATPVASKDGHWAAVPMVSTFNYLPLAGPAMAQTGLLPPEPPEDPGNKMISVNIVMVIHVDDDGLVDRMQALYGSSDASIVDKK</sequence>
<dbReference type="Pfam" id="PF12680">
    <property type="entry name" value="SnoaL_2"/>
    <property type="match status" value="1"/>
</dbReference>
<protein>
    <recommendedName>
        <fullName evidence="1">SnoaL-like domain-containing protein</fullName>
    </recommendedName>
</protein>
<gene>
    <name evidence="2" type="ORF">GCM10010319_65190</name>
</gene>
<evidence type="ECO:0000313" key="2">
    <source>
        <dbReference type="EMBL" id="GAA0377601.1"/>
    </source>
</evidence>
<reference evidence="3" key="1">
    <citation type="journal article" date="2019" name="Int. J. Syst. Evol. Microbiol.">
        <title>The Global Catalogue of Microorganisms (GCM) 10K type strain sequencing project: providing services to taxonomists for standard genome sequencing and annotation.</title>
        <authorList>
            <consortium name="The Broad Institute Genomics Platform"/>
            <consortium name="The Broad Institute Genome Sequencing Center for Infectious Disease"/>
            <person name="Wu L."/>
            <person name="Ma J."/>
        </authorList>
    </citation>
    <scope>NUCLEOTIDE SEQUENCE [LARGE SCALE GENOMIC DNA]</scope>
    <source>
        <strain evidence="3">JCM 4565</strain>
    </source>
</reference>
<proteinExistence type="predicted"/>
<name>A0ABP3HSZ8_9ACTN</name>
<keyword evidence="3" id="KW-1185">Reference proteome</keyword>
<evidence type="ECO:0000259" key="1">
    <source>
        <dbReference type="Pfam" id="PF12680"/>
    </source>
</evidence>